<dbReference type="InterPro" id="IPR002201">
    <property type="entry name" value="Glyco_trans_9"/>
</dbReference>
<dbReference type="GO" id="GO:0008713">
    <property type="term" value="F:ADP-heptose-lipopolysaccharide heptosyltransferase activity"/>
    <property type="evidence" value="ECO:0007669"/>
    <property type="project" value="UniProtKB-EC"/>
</dbReference>
<comment type="similarity">
    <text evidence="3">Belongs to the glycosyltransferase 9 family.</text>
</comment>
<dbReference type="InterPro" id="IPR011910">
    <property type="entry name" value="RfaF"/>
</dbReference>
<protein>
    <recommendedName>
        <fullName evidence="4">lipopolysaccharide heptosyltransferase II</fullName>
        <ecNumber evidence="4">2.4.99.24</ecNumber>
    </recommendedName>
</protein>
<keyword evidence="2 6" id="KW-0808">Transferase</keyword>
<dbReference type="NCBIfam" id="TIGR02195">
    <property type="entry name" value="heptsyl_trn_II"/>
    <property type="match status" value="1"/>
</dbReference>
<dbReference type="EMBL" id="JACLZK010000002">
    <property type="protein sequence ID" value="MBC2883676.1"/>
    <property type="molecule type" value="Genomic_DNA"/>
</dbReference>
<name>A0A842J6T9_9BACT</name>
<evidence type="ECO:0000256" key="2">
    <source>
        <dbReference type="ARBA" id="ARBA00022679"/>
    </source>
</evidence>
<evidence type="ECO:0000256" key="1">
    <source>
        <dbReference type="ARBA" id="ARBA00022676"/>
    </source>
</evidence>
<reference evidence="6 7" key="1">
    <citation type="submission" date="2020-08" db="EMBL/GenBank/DDBJ databases">
        <title>Complete genome and description of Campylobacter massiliensis Marseille-Q3452 sp. nov.</title>
        <authorList>
            <person name="Antezack A."/>
        </authorList>
    </citation>
    <scope>NUCLEOTIDE SEQUENCE [LARGE SCALE GENOMIC DNA]</scope>
    <source>
        <strain evidence="6 7">Marseille-Q3452</strain>
    </source>
</reference>
<keyword evidence="1" id="KW-0328">Glycosyltransferase</keyword>
<evidence type="ECO:0000313" key="6">
    <source>
        <dbReference type="EMBL" id="MBC2883676.1"/>
    </source>
</evidence>
<dbReference type="InterPro" id="IPR051199">
    <property type="entry name" value="LPS_LOS_Heptosyltrfase"/>
</dbReference>
<comment type="catalytic activity">
    <reaction evidence="5">
        <text>an L-alpha-D-Hep-(1-&gt;5)-[alpha-Kdo-(2-&gt;4)]-alpha-Kdo-(2-&gt;6)-lipid A + ADP-L-glycero-beta-D-manno-heptose = an L-alpha-D-Hep-(1-&gt;3)-L-alpha-D-Hep-(1-&gt;5)-[alpha-Kdo-(2-&gt;4)]-alpha-Kdo-(2-&gt;6)-lipid A + ADP + H(+)</text>
        <dbReference type="Rhea" id="RHEA:74071"/>
        <dbReference type="ChEBI" id="CHEBI:15378"/>
        <dbReference type="ChEBI" id="CHEBI:61506"/>
        <dbReference type="ChEBI" id="CHEBI:193068"/>
        <dbReference type="ChEBI" id="CHEBI:193069"/>
        <dbReference type="ChEBI" id="CHEBI:456216"/>
        <dbReference type="EC" id="2.4.99.24"/>
    </reaction>
</comment>
<evidence type="ECO:0000313" key="7">
    <source>
        <dbReference type="Proteomes" id="UP000552683"/>
    </source>
</evidence>
<dbReference type="EC" id="2.4.99.24" evidence="4"/>
<evidence type="ECO:0000256" key="5">
    <source>
        <dbReference type="ARBA" id="ARBA00047503"/>
    </source>
</evidence>
<evidence type="ECO:0000256" key="4">
    <source>
        <dbReference type="ARBA" id="ARBA00044042"/>
    </source>
</evidence>
<gene>
    <name evidence="6" type="primary">waaF</name>
    <name evidence="6" type="ORF">H7R39_10510</name>
</gene>
<dbReference type="CDD" id="cd03789">
    <property type="entry name" value="GT9_LPS_heptosyltransferase"/>
    <property type="match status" value="1"/>
</dbReference>
<dbReference type="PANTHER" id="PTHR30160:SF7">
    <property type="entry name" value="ADP-HEPTOSE--LPS HEPTOSYLTRANSFERASE 2"/>
    <property type="match status" value="1"/>
</dbReference>
<dbReference type="PANTHER" id="PTHR30160">
    <property type="entry name" value="TETRAACYLDISACCHARIDE 4'-KINASE-RELATED"/>
    <property type="match status" value="1"/>
</dbReference>
<dbReference type="SUPFAM" id="SSF53756">
    <property type="entry name" value="UDP-Glycosyltransferase/glycogen phosphorylase"/>
    <property type="match status" value="1"/>
</dbReference>
<proteinExistence type="inferred from homology"/>
<organism evidence="6 7">
    <name type="scientific">Campylobacter massiliensis</name>
    <dbReference type="NCBI Taxonomy" id="2762557"/>
    <lineage>
        <taxon>Bacteria</taxon>
        <taxon>Pseudomonadati</taxon>
        <taxon>Campylobacterota</taxon>
        <taxon>Epsilonproteobacteria</taxon>
        <taxon>Campylobacterales</taxon>
        <taxon>Campylobacteraceae</taxon>
        <taxon>Campylobacter</taxon>
    </lineage>
</organism>
<dbReference type="Gene3D" id="3.40.50.2000">
    <property type="entry name" value="Glycogen Phosphorylase B"/>
    <property type="match status" value="2"/>
</dbReference>
<dbReference type="AlphaFoldDB" id="A0A842J6T9"/>
<comment type="caution">
    <text evidence="6">The sequence shown here is derived from an EMBL/GenBank/DDBJ whole genome shotgun (WGS) entry which is preliminary data.</text>
</comment>
<evidence type="ECO:0000256" key="3">
    <source>
        <dbReference type="ARBA" id="ARBA00043995"/>
    </source>
</evidence>
<dbReference type="GO" id="GO:0005829">
    <property type="term" value="C:cytosol"/>
    <property type="evidence" value="ECO:0007669"/>
    <property type="project" value="TreeGrafter"/>
</dbReference>
<accession>A0A842J6T9</accession>
<keyword evidence="7" id="KW-1185">Reference proteome</keyword>
<sequence length="379" mass="42401">MASAAVEAIAKHAEAFDAGNLTGKFEDPGEPDFSFSSQNFGSVTQEIQIFKNDTPNLDGKFEADRGENLTANAQENQNPQNLQKEAQEQVKIVFFGSFAACELFKAHPNCERVIADNSKKAKFRLWRLFWQARNLGKFDAAFSFRSSFSSKILLFGARAGRKFIFQKNNDSAHQVQKYLKFVKAALNLKRADDELKLYFEPRKFDAPVLGLNPGASYGSAKRWYPAYFAQVALHFKDKFKIMIFGGAGERDICEQIEQILRENGAECENLAGKTSVRELCEMIGGIGQSGGIFVTNDSGPMHIAAAYKTPTIALFGPTRFTQTCPWRNENARILHLNLECMPCMKRACPLKTHACMKDLSPQAVIQTIEREFFAKAQGD</sequence>
<dbReference type="GO" id="GO:0009244">
    <property type="term" value="P:lipopolysaccharide core region biosynthetic process"/>
    <property type="evidence" value="ECO:0007669"/>
    <property type="project" value="TreeGrafter"/>
</dbReference>
<dbReference type="Proteomes" id="UP000552683">
    <property type="component" value="Unassembled WGS sequence"/>
</dbReference>
<dbReference type="Pfam" id="PF01075">
    <property type="entry name" value="Glyco_transf_9"/>
    <property type="match status" value="1"/>
</dbReference>